<keyword evidence="8" id="KW-1185">Reference proteome</keyword>
<evidence type="ECO:0000259" key="6">
    <source>
        <dbReference type="PROSITE" id="PS51379"/>
    </source>
</evidence>
<dbReference type="GO" id="GO:0051539">
    <property type="term" value="F:4 iron, 4 sulfur cluster binding"/>
    <property type="evidence" value="ECO:0007669"/>
    <property type="project" value="UniProtKB-KW"/>
</dbReference>
<keyword evidence="4" id="KW-0408">Iron</keyword>
<keyword evidence="2" id="KW-0004">4Fe-4S</keyword>
<accession>A0A1U7N483</accession>
<dbReference type="EMBL" id="MKZS01000001">
    <property type="protein sequence ID" value="OLT60773.1"/>
    <property type="molecule type" value="Genomic_DNA"/>
</dbReference>
<evidence type="ECO:0000256" key="4">
    <source>
        <dbReference type="ARBA" id="ARBA00023004"/>
    </source>
</evidence>
<dbReference type="Proteomes" id="UP000186657">
    <property type="component" value="Unassembled WGS sequence"/>
</dbReference>
<comment type="cofactor">
    <cofactor evidence="1">
        <name>[4Fe-4S] cluster</name>
        <dbReference type="ChEBI" id="CHEBI:49883"/>
    </cofactor>
</comment>
<dbReference type="InterPro" id="IPR057431">
    <property type="entry name" value="LdpA_Fe-S-bd"/>
</dbReference>
<dbReference type="Pfam" id="PF25160">
    <property type="entry name" value="LdpA_Fe-S-bd"/>
    <property type="match status" value="1"/>
</dbReference>
<evidence type="ECO:0000256" key="5">
    <source>
        <dbReference type="ARBA" id="ARBA00023014"/>
    </source>
</evidence>
<dbReference type="PROSITE" id="PS00198">
    <property type="entry name" value="4FE4S_FER_1"/>
    <property type="match status" value="1"/>
</dbReference>
<dbReference type="RefSeq" id="WP_075901318.1">
    <property type="nucleotide sequence ID" value="NZ_MKZS01000001.1"/>
</dbReference>
<dbReference type="PANTHER" id="PTHR24960">
    <property type="entry name" value="PHOTOSYSTEM I IRON-SULFUR CENTER-RELATED"/>
    <property type="match status" value="1"/>
</dbReference>
<dbReference type="InterPro" id="IPR050157">
    <property type="entry name" value="PSI_iron-sulfur_center"/>
</dbReference>
<organism evidence="7 8">
    <name type="scientific">Moorena bouillonii PNG</name>
    <dbReference type="NCBI Taxonomy" id="568701"/>
    <lineage>
        <taxon>Bacteria</taxon>
        <taxon>Bacillati</taxon>
        <taxon>Cyanobacteriota</taxon>
        <taxon>Cyanophyceae</taxon>
        <taxon>Coleofasciculales</taxon>
        <taxon>Coleofasciculaceae</taxon>
        <taxon>Moorena</taxon>
    </lineage>
</organism>
<dbReference type="PANTHER" id="PTHR24960:SF79">
    <property type="entry name" value="PHOTOSYSTEM I IRON-SULFUR CENTER"/>
    <property type="match status" value="1"/>
</dbReference>
<keyword evidence="5" id="KW-0411">Iron-sulfur</keyword>
<dbReference type="InterPro" id="IPR021039">
    <property type="entry name" value="Fe-S-bd_prot_LdpA_C"/>
</dbReference>
<feature type="domain" description="4Fe-4S ferredoxin-type" evidence="6">
    <location>
        <begin position="98"/>
        <end position="129"/>
    </location>
</feature>
<keyword evidence="3" id="KW-0479">Metal-binding</keyword>
<feature type="domain" description="4Fe-4S ferredoxin-type" evidence="6">
    <location>
        <begin position="133"/>
        <end position="161"/>
    </location>
</feature>
<dbReference type="InterPro" id="IPR017896">
    <property type="entry name" value="4Fe4S_Fe-S-bd"/>
</dbReference>
<dbReference type="Pfam" id="PF12617">
    <property type="entry name" value="LdpA_C"/>
    <property type="match status" value="1"/>
</dbReference>
<evidence type="ECO:0000256" key="1">
    <source>
        <dbReference type="ARBA" id="ARBA00001966"/>
    </source>
</evidence>
<evidence type="ECO:0000313" key="7">
    <source>
        <dbReference type="EMBL" id="OLT60773.1"/>
    </source>
</evidence>
<evidence type="ECO:0000313" key="8">
    <source>
        <dbReference type="Proteomes" id="UP000186657"/>
    </source>
</evidence>
<gene>
    <name evidence="7" type="ORF">BJP37_18900</name>
</gene>
<dbReference type="SUPFAM" id="SSF54862">
    <property type="entry name" value="4Fe-4S ferredoxins"/>
    <property type="match status" value="1"/>
</dbReference>
<dbReference type="PROSITE" id="PS51379">
    <property type="entry name" value="4FE4S_FER_2"/>
    <property type="match status" value="2"/>
</dbReference>
<dbReference type="AlphaFoldDB" id="A0A1U7N483"/>
<comment type="caution">
    <text evidence="7">The sequence shown here is derived from an EMBL/GenBank/DDBJ whole genome shotgun (WGS) entry which is preliminary data.</text>
</comment>
<proteinExistence type="predicted"/>
<evidence type="ECO:0000256" key="3">
    <source>
        <dbReference type="ARBA" id="ARBA00022723"/>
    </source>
</evidence>
<reference evidence="7 8" key="1">
    <citation type="submission" date="2016-10" db="EMBL/GenBank/DDBJ databases">
        <title>Comparative genomics uncovers the prolific and rare metabolic potential of the cyanobacterial genus Moorea.</title>
        <authorList>
            <person name="Leao T."/>
            <person name="Castelao G."/>
            <person name="Korobeynikov A."/>
            <person name="Monroe E.A."/>
            <person name="Podell S."/>
            <person name="Glukhov E."/>
            <person name="Allen E."/>
            <person name="Gerwick W.H."/>
            <person name="Gerwick L."/>
        </authorList>
    </citation>
    <scope>NUCLEOTIDE SEQUENCE [LARGE SCALE GENOMIC DNA]</scope>
    <source>
        <strain evidence="7 8">PNG5-198</strain>
    </source>
</reference>
<dbReference type="GO" id="GO:0046872">
    <property type="term" value="F:metal ion binding"/>
    <property type="evidence" value="ECO:0007669"/>
    <property type="project" value="UniProtKB-KW"/>
</dbReference>
<sequence>MNELYYPLHSLREGDWFKLICGASFQHLPAVRSLTLAYTLAGADCIDVAADPAVISAAKDALQVASTMGNEAKQRGFGFCGRPWLMVSLNDGEDPHFRKAEFDSDLCPGDCPRPCEKICPAQAITFQNGSEAYSGVLDQRCYGCGRCLPVCPHQLITTRSYVSAPFAIAPLILSNGVDAIEIHTKVGNLPDFKRLWNAIAPWCAQLKLLAISCPDGKDLIDYLKEIYQLIQPLPCPLIWQTDGRPMSGDIGMGTTHAAIKIAQKVIAAGLPGYVQLAGGTNNHTVSKLRAARLLKLAQVDRLPVERSYNNLGQKATLREQPNNLPYVVGVAYGSYARVLLSPILEKLEQNYDKDVDHHQGFGQNPSSRNLENVPDLLWQAVADAHALVAQLKSVKKIPESISFS</sequence>
<protein>
    <submittedName>
        <fullName evidence="7">4Fe-4S ferredoxin</fullName>
    </submittedName>
</protein>
<dbReference type="Gene3D" id="3.30.70.20">
    <property type="match status" value="1"/>
</dbReference>
<dbReference type="NCBIfam" id="NF045992">
    <property type="entry name" value="CircClkLdpA"/>
    <property type="match status" value="1"/>
</dbReference>
<name>A0A1U7N483_9CYAN</name>
<evidence type="ECO:0000256" key="2">
    <source>
        <dbReference type="ARBA" id="ARBA00022485"/>
    </source>
</evidence>
<dbReference type="InterPro" id="IPR017900">
    <property type="entry name" value="4Fe4S_Fe_S_CS"/>
</dbReference>